<comment type="subcellular location">
    <subcellularLocation>
        <location evidence="1">Membrane</location>
        <topology evidence="1">Multi-pass membrane protein</topology>
    </subcellularLocation>
</comment>
<evidence type="ECO:0000313" key="8">
    <source>
        <dbReference type="EMBL" id="CAE0446324.1"/>
    </source>
</evidence>
<evidence type="ECO:0000256" key="4">
    <source>
        <dbReference type="ARBA" id="ARBA00023136"/>
    </source>
</evidence>
<feature type="transmembrane region" description="Helical" evidence="6">
    <location>
        <begin position="157"/>
        <end position="175"/>
    </location>
</feature>
<reference evidence="7" key="1">
    <citation type="submission" date="2021-01" db="EMBL/GenBank/DDBJ databases">
        <authorList>
            <person name="Corre E."/>
            <person name="Pelletier E."/>
            <person name="Niang G."/>
            <person name="Scheremetjew M."/>
            <person name="Finn R."/>
            <person name="Kale V."/>
            <person name="Holt S."/>
            <person name="Cochrane G."/>
            <person name="Meng A."/>
            <person name="Brown T."/>
            <person name="Cohen L."/>
        </authorList>
    </citation>
    <scope>NUCLEOTIDE SEQUENCE</scope>
    <source>
        <strain evidence="7">GSBS06</strain>
    </source>
</reference>
<proteinExistence type="predicted"/>
<feature type="region of interest" description="Disordered" evidence="5">
    <location>
        <begin position="342"/>
        <end position="364"/>
    </location>
</feature>
<feature type="transmembrane region" description="Helical" evidence="6">
    <location>
        <begin position="187"/>
        <end position="207"/>
    </location>
</feature>
<protein>
    <recommendedName>
        <fullName evidence="9">UDP-N-acetylglucosamine transporter</fullName>
    </recommendedName>
</protein>
<dbReference type="PANTHER" id="PTHR10231">
    <property type="entry name" value="NUCLEOTIDE-SUGAR TRANSMEMBRANE TRANSPORTER"/>
    <property type="match status" value="1"/>
</dbReference>
<feature type="transmembrane region" description="Helical" evidence="6">
    <location>
        <begin position="124"/>
        <end position="145"/>
    </location>
</feature>
<gene>
    <name evidence="7" type="ORF">ASTO00021_LOCUS16322</name>
    <name evidence="8" type="ORF">ASTO00021_LOCUS16326</name>
</gene>
<feature type="transmembrane region" description="Helical" evidence="6">
    <location>
        <begin position="219"/>
        <end position="238"/>
    </location>
</feature>
<dbReference type="GO" id="GO:0000139">
    <property type="term" value="C:Golgi membrane"/>
    <property type="evidence" value="ECO:0007669"/>
    <property type="project" value="InterPro"/>
</dbReference>
<sequence length="364" mass="40796">MTGVKETWIIPVLNIEVELKWFTLFLLIFQNTILVLTMRYSRITPSEDGLVYLSSTAVVMAEIFKFFIALIGVFYENGREFEAWAADLKAELFHFDTVKLSVPGLLYTVQNNLLFIALSHLEAAVYQVTYQLKILTTALFSILLLNKHISWLQGVSLIVLTIGVACVQLSGGSSTTINKSIEKQNPMFGLICVLLACFSSGFAGVYFEKILKQQRKVSLFMRNVQLSIFGISLGLFGVFMKDYEKVQEHGFYQGYSNIVWSVVLIQAGSGFIIASVMKYADNILKGFAAAVSIILSSILSIYIFDFTITLLFLFGTCLVSVSIFMYGYKPKQTEYERVARTSSIHSEKSDGVPLSNNEKTLTEN</sequence>
<name>A0A6S8FLE9_9STRA</name>
<dbReference type="PIRSF" id="PIRSF005799">
    <property type="entry name" value="UDP-gal_transpt"/>
    <property type="match status" value="1"/>
</dbReference>
<dbReference type="InterPro" id="IPR007271">
    <property type="entry name" value="Nuc_sug_transpt"/>
</dbReference>
<feature type="transmembrane region" description="Helical" evidence="6">
    <location>
        <begin position="258"/>
        <end position="276"/>
    </location>
</feature>
<evidence type="ECO:0000256" key="2">
    <source>
        <dbReference type="ARBA" id="ARBA00022692"/>
    </source>
</evidence>
<organism evidence="7">
    <name type="scientific">Aplanochytrium stocchinoi</name>
    <dbReference type="NCBI Taxonomy" id="215587"/>
    <lineage>
        <taxon>Eukaryota</taxon>
        <taxon>Sar</taxon>
        <taxon>Stramenopiles</taxon>
        <taxon>Bigyra</taxon>
        <taxon>Labyrinthulomycetes</taxon>
        <taxon>Thraustochytrida</taxon>
        <taxon>Thraustochytriidae</taxon>
        <taxon>Aplanochytrium</taxon>
    </lineage>
</organism>
<evidence type="ECO:0008006" key="9">
    <source>
        <dbReference type="Google" id="ProtNLM"/>
    </source>
</evidence>
<keyword evidence="2 6" id="KW-0812">Transmembrane</keyword>
<feature type="transmembrane region" description="Helical" evidence="6">
    <location>
        <begin position="283"/>
        <end position="304"/>
    </location>
</feature>
<accession>A0A6S8FLE9</accession>
<dbReference type="Pfam" id="PF04142">
    <property type="entry name" value="Nuc_sug_transp"/>
    <property type="match status" value="1"/>
</dbReference>
<evidence type="ECO:0000256" key="3">
    <source>
        <dbReference type="ARBA" id="ARBA00022989"/>
    </source>
</evidence>
<evidence type="ECO:0000313" key="7">
    <source>
        <dbReference type="EMBL" id="CAE0446320.1"/>
    </source>
</evidence>
<dbReference type="GO" id="GO:0015165">
    <property type="term" value="F:pyrimidine nucleotide-sugar transmembrane transporter activity"/>
    <property type="evidence" value="ECO:0007669"/>
    <property type="project" value="InterPro"/>
</dbReference>
<keyword evidence="4 6" id="KW-0472">Membrane</keyword>
<evidence type="ECO:0000256" key="5">
    <source>
        <dbReference type="SAM" id="MobiDB-lite"/>
    </source>
</evidence>
<evidence type="ECO:0000256" key="6">
    <source>
        <dbReference type="SAM" id="Phobius"/>
    </source>
</evidence>
<feature type="transmembrane region" description="Helical" evidence="6">
    <location>
        <begin position="310"/>
        <end position="328"/>
    </location>
</feature>
<dbReference type="InterPro" id="IPR037185">
    <property type="entry name" value="EmrE-like"/>
</dbReference>
<keyword evidence="3 6" id="KW-1133">Transmembrane helix</keyword>
<dbReference type="AlphaFoldDB" id="A0A6S8FLE9"/>
<feature type="transmembrane region" description="Helical" evidence="6">
    <location>
        <begin position="50"/>
        <end position="75"/>
    </location>
</feature>
<dbReference type="EMBL" id="HBIN01021311">
    <property type="protein sequence ID" value="CAE0446324.1"/>
    <property type="molecule type" value="Transcribed_RNA"/>
</dbReference>
<evidence type="ECO:0000256" key="1">
    <source>
        <dbReference type="ARBA" id="ARBA00004141"/>
    </source>
</evidence>
<dbReference type="NCBIfam" id="TIGR00803">
    <property type="entry name" value="nst"/>
    <property type="match status" value="1"/>
</dbReference>
<feature type="transmembrane region" description="Helical" evidence="6">
    <location>
        <begin position="21"/>
        <end position="38"/>
    </location>
</feature>
<dbReference type="SUPFAM" id="SSF103481">
    <property type="entry name" value="Multidrug resistance efflux transporter EmrE"/>
    <property type="match status" value="1"/>
</dbReference>
<dbReference type="EMBL" id="HBIN01021307">
    <property type="protein sequence ID" value="CAE0446320.1"/>
    <property type="molecule type" value="Transcribed_RNA"/>
</dbReference>
<feature type="compositionally biased region" description="Polar residues" evidence="5">
    <location>
        <begin position="354"/>
        <end position="364"/>
    </location>
</feature>